<keyword evidence="2" id="KW-0175">Coiled coil</keyword>
<accession>A0ABT3PKC9</accession>
<comment type="caution">
    <text evidence="5">The sequence shown here is derived from an EMBL/GenBank/DDBJ whole genome shotgun (WGS) entry which is preliminary data.</text>
</comment>
<comment type="similarity">
    <text evidence="1">Belongs to the membrane fusion protein (MFP) (TC 8.A.1) family.</text>
</comment>
<dbReference type="EMBL" id="JAGGJA010000003">
    <property type="protein sequence ID" value="MCW9706400.1"/>
    <property type="molecule type" value="Genomic_DNA"/>
</dbReference>
<dbReference type="InterPro" id="IPR058625">
    <property type="entry name" value="MdtA-like_BSH"/>
</dbReference>
<feature type="region of interest" description="Disordered" evidence="3">
    <location>
        <begin position="378"/>
        <end position="398"/>
    </location>
</feature>
<organism evidence="5 6">
    <name type="scientific">Fodinibius salsisoli</name>
    <dbReference type="NCBI Taxonomy" id="2820877"/>
    <lineage>
        <taxon>Bacteria</taxon>
        <taxon>Pseudomonadati</taxon>
        <taxon>Balneolota</taxon>
        <taxon>Balneolia</taxon>
        <taxon>Balneolales</taxon>
        <taxon>Balneolaceae</taxon>
        <taxon>Fodinibius</taxon>
    </lineage>
</organism>
<dbReference type="Gene3D" id="2.40.420.20">
    <property type="match status" value="1"/>
</dbReference>
<dbReference type="Proteomes" id="UP001207918">
    <property type="component" value="Unassembled WGS sequence"/>
</dbReference>
<evidence type="ECO:0000313" key="5">
    <source>
        <dbReference type="EMBL" id="MCW9706400.1"/>
    </source>
</evidence>
<name>A0ABT3PKC9_9BACT</name>
<dbReference type="Gene3D" id="1.10.287.470">
    <property type="entry name" value="Helix hairpin bin"/>
    <property type="match status" value="1"/>
</dbReference>
<evidence type="ECO:0000313" key="6">
    <source>
        <dbReference type="Proteomes" id="UP001207918"/>
    </source>
</evidence>
<evidence type="ECO:0000256" key="3">
    <source>
        <dbReference type="SAM" id="MobiDB-lite"/>
    </source>
</evidence>
<feature type="domain" description="Multidrug resistance protein MdtA-like barrel-sandwich hybrid" evidence="4">
    <location>
        <begin position="70"/>
        <end position="211"/>
    </location>
</feature>
<dbReference type="RefSeq" id="WP_265765106.1">
    <property type="nucleotide sequence ID" value="NZ_JAGGJA010000003.1"/>
</dbReference>
<keyword evidence="6" id="KW-1185">Reference proteome</keyword>
<dbReference type="SUPFAM" id="SSF111369">
    <property type="entry name" value="HlyD-like secretion proteins"/>
    <property type="match status" value="1"/>
</dbReference>
<evidence type="ECO:0000256" key="1">
    <source>
        <dbReference type="ARBA" id="ARBA00009477"/>
    </source>
</evidence>
<reference evidence="5 6" key="1">
    <citation type="submission" date="2021-03" db="EMBL/GenBank/DDBJ databases">
        <title>Aliifodinibius sp. nov., a new bacterium isolated from saline soil.</title>
        <authorList>
            <person name="Galisteo C."/>
            <person name="De La Haba R."/>
            <person name="Sanchez-Porro C."/>
            <person name="Ventosa A."/>
        </authorList>
    </citation>
    <scope>NUCLEOTIDE SEQUENCE [LARGE SCALE GENOMIC DNA]</scope>
    <source>
        <strain evidence="5 6">1BSP15-2V2</strain>
    </source>
</reference>
<feature type="compositionally biased region" description="Polar residues" evidence="3">
    <location>
        <begin position="388"/>
        <end position="398"/>
    </location>
</feature>
<gene>
    <name evidence="5" type="ORF">J6I44_06020</name>
</gene>
<protein>
    <submittedName>
        <fullName evidence="5">Efflux RND transporter periplasmic adaptor subunit</fullName>
    </submittedName>
</protein>
<evidence type="ECO:0000256" key="2">
    <source>
        <dbReference type="SAM" id="Coils"/>
    </source>
</evidence>
<dbReference type="NCBIfam" id="TIGR01730">
    <property type="entry name" value="RND_mfp"/>
    <property type="match status" value="1"/>
</dbReference>
<dbReference type="PANTHER" id="PTHR30469:SF12">
    <property type="entry name" value="MULTIDRUG RESISTANCE PROTEIN MDTA"/>
    <property type="match status" value="1"/>
</dbReference>
<dbReference type="Pfam" id="PF25917">
    <property type="entry name" value="BSH_RND"/>
    <property type="match status" value="1"/>
</dbReference>
<feature type="coiled-coil region" evidence="2">
    <location>
        <begin position="160"/>
        <end position="187"/>
    </location>
</feature>
<dbReference type="Gene3D" id="2.40.30.170">
    <property type="match status" value="1"/>
</dbReference>
<dbReference type="InterPro" id="IPR006143">
    <property type="entry name" value="RND_pump_MFP"/>
</dbReference>
<dbReference type="Gene3D" id="2.40.50.100">
    <property type="match status" value="1"/>
</dbReference>
<dbReference type="PANTHER" id="PTHR30469">
    <property type="entry name" value="MULTIDRUG RESISTANCE PROTEIN MDTA"/>
    <property type="match status" value="1"/>
</dbReference>
<sequence>MDWKKTLLTCLIILLGGAVVTALIFSTEPTASRSGATKETAMLVNVTQVEKGTYQPTIKVMGTVQPSQDVMLSPRVSGEIINRGDAFTPGGYVQKGEMLLQIDPTDYKNALQQRKSELQQAISDLNIEMGRQNVALQDYQLVEDSLSEENKALVLREPQLEAAKSNVQSARAAVKQAELDLQRTTIRAPFDAHILSRNANIGSQVATGSNLGRLVGLDTYWIEATVPLSQLRWLSFPQDGEEGSEVSIQNRTAWDPNTYRTGELYRLVGNLESETRMARVLISVTDPQAMNPENEGKPSLIIGAFVEASVKAKELTDVVKLSRDYLRQNETVWVMEEGTLQIKDVDILLRDAQHVYITEGLNDQAQVVTTNLSTVTDGAPLRLEGDDSTTAADTMSQE</sequence>
<evidence type="ECO:0000259" key="4">
    <source>
        <dbReference type="Pfam" id="PF25917"/>
    </source>
</evidence>
<proteinExistence type="inferred from homology"/>